<evidence type="ECO:0000313" key="3">
    <source>
        <dbReference type="Proteomes" id="UP000265515"/>
    </source>
</evidence>
<sequence>MKGVTHKDFPPPQRVGKPQEKPVKPVDLNPTTKMEIEKASFEKKDGDKDRMDEDKTATGREKRKREKEPLLDEEDEKDQQKEKGKEEKTERSKTGEEEEEEGKEEEEEEEEKGKLGDEDSEGEKEGEASTSESEMSEEEEEGMDVEKLGLASLETPDHTPDIKIYRNKIFDETTEKAALQKADSKESFSEEDFADCREALSTPDSDKAKDDAVGQKQALRAAEASFAKIGRTQKATKPAVYNHRERKGRTVKPSLSLALPMGTLGRADKVITTEVAVPLICIQSPYGPMVLAKLDKNESTYFPTFPVTGQPT</sequence>
<accession>A0A388L9I1</accession>
<name>A0A388L9I1_CHABU</name>
<organism evidence="2 3">
    <name type="scientific">Chara braunii</name>
    <name type="common">Braun's stonewort</name>
    <dbReference type="NCBI Taxonomy" id="69332"/>
    <lineage>
        <taxon>Eukaryota</taxon>
        <taxon>Viridiplantae</taxon>
        <taxon>Streptophyta</taxon>
        <taxon>Charophyceae</taxon>
        <taxon>Charales</taxon>
        <taxon>Characeae</taxon>
        <taxon>Chara</taxon>
    </lineage>
</organism>
<dbReference type="Gramene" id="GBG78969">
    <property type="protein sequence ID" value="GBG78969"/>
    <property type="gene ID" value="CBR_g28683"/>
</dbReference>
<feature type="compositionally biased region" description="Basic and acidic residues" evidence="1">
    <location>
        <begin position="34"/>
        <end position="70"/>
    </location>
</feature>
<feature type="region of interest" description="Disordered" evidence="1">
    <location>
        <begin position="1"/>
        <end position="170"/>
    </location>
</feature>
<proteinExistence type="predicted"/>
<comment type="caution">
    <text evidence="2">The sequence shown here is derived from an EMBL/GenBank/DDBJ whole genome shotgun (WGS) entry which is preliminary data.</text>
</comment>
<dbReference type="Proteomes" id="UP000265515">
    <property type="component" value="Unassembled WGS sequence"/>
</dbReference>
<evidence type="ECO:0000313" key="2">
    <source>
        <dbReference type="EMBL" id="GBG78969.1"/>
    </source>
</evidence>
<dbReference type="EMBL" id="BFEA01000308">
    <property type="protein sequence ID" value="GBG78969.1"/>
    <property type="molecule type" value="Genomic_DNA"/>
</dbReference>
<gene>
    <name evidence="2" type="ORF">CBR_g28683</name>
</gene>
<feature type="compositionally biased region" description="Basic and acidic residues" evidence="1">
    <location>
        <begin position="78"/>
        <end position="95"/>
    </location>
</feature>
<feature type="compositionally biased region" description="Acidic residues" evidence="1">
    <location>
        <begin position="134"/>
        <end position="143"/>
    </location>
</feature>
<protein>
    <submittedName>
        <fullName evidence="2">Uncharacterized protein</fullName>
    </submittedName>
</protein>
<keyword evidence="3" id="KW-1185">Reference proteome</keyword>
<reference evidence="2 3" key="1">
    <citation type="journal article" date="2018" name="Cell">
        <title>The Chara Genome: Secondary Complexity and Implications for Plant Terrestrialization.</title>
        <authorList>
            <person name="Nishiyama T."/>
            <person name="Sakayama H."/>
            <person name="Vries J.D."/>
            <person name="Buschmann H."/>
            <person name="Saint-Marcoux D."/>
            <person name="Ullrich K.K."/>
            <person name="Haas F.B."/>
            <person name="Vanderstraeten L."/>
            <person name="Becker D."/>
            <person name="Lang D."/>
            <person name="Vosolsobe S."/>
            <person name="Rombauts S."/>
            <person name="Wilhelmsson P.K.I."/>
            <person name="Janitza P."/>
            <person name="Kern R."/>
            <person name="Heyl A."/>
            <person name="Rumpler F."/>
            <person name="Villalobos L.I.A.C."/>
            <person name="Clay J.M."/>
            <person name="Skokan R."/>
            <person name="Toyoda A."/>
            <person name="Suzuki Y."/>
            <person name="Kagoshima H."/>
            <person name="Schijlen E."/>
            <person name="Tajeshwar N."/>
            <person name="Catarino B."/>
            <person name="Hetherington A.J."/>
            <person name="Saltykova A."/>
            <person name="Bonnot C."/>
            <person name="Breuninger H."/>
            <person name="Symeonidi A."/>
            <person name="Radhakrishnan G.V."/>
            <person name="Van Nieuwerburgh F."/>
            <person name="Deforce D."/>
            <person name="Chang C."/>
            <person name="Karol K.G."/>
            <person name="Hedrich R."/>
            <person name="Ulvskov P."/>
            <person name="Glockner G."/>
            <person name="Delwiche C.F."/>
            <person name="Petrasek J."/>
            <person name="Van de Peer Y."/>
            <person name="Friml J."/>
            <person name="Beilby M."/>
            <person name="Dolan L."/>
            <person name="Kohara Y."/>
            <person name="Sugano S."/>
            <person name="Fujiyama A."/>
            <person name="Delaux P.-M."/>
            <person name="Quint M."/>
            <person name="TheiBen G."/>
            <person name="Hagemann M."/>
            <person name="Harholt J."/>
            <person name="Dunand C."/>
            <person name="Zachgo S."/>
            <person name="Langdale J."/>
            <person name="Maumus F."/>
            <person name="Straeten D.V.D."/>
            <person name="Gould S.B."/>
            <person name="Rensing S.A."/>
        </authorList>
    </citation>
    <scope>NUCLEOTIDE SEQUENCE [LARGE SCALE GENOMIC DNA]</scope>
    <source>
        <strain evidence="2 3">S276</strain>
    </source>
</reference>
<feature type="compositionally biased region" description="Basic and acidic residues" evidence="1">
    <location>
        <begin position="111"/>
        <end position="127"/>
    </location>
</feature>
<dbReference type="AlphaFoldDB" id="A0A388L9I1"/>
<evidence type="ECO:0000256" key="1">
    <source>
        <dbReference type="SAM" id="MobiDB-lite"/>
    </source>
</evidence>
<feature type="compositionally biased region" description="Acidic residues" evidence="1">
    <location>
        <begin position="96"/>
        <end position="110"/>
    </location>
</feature>
<feature type="compositionally biased region" description="Basic and acidic residues" evidence="1">
    <location>
        <begin position="155"/>
        <end position="170"/>
    </location>
</feature>